<dbReference type="GO" id="GO:0030170">
    <property type="term" value="F:pyridoxal phosphate binding"/>
    <property type="evidence" value="ECO:0007669"/>
    <property type="project" value="InterPro"/>
</dbReference>
<dbReference type="InterPro" id="IPR005302">
    <property type="entry name" value="MoCF_Sase_C"/>
</dbReference>
<dbReference type="PANTHER" id="PTHR30212">
    <property type="entry name" value="PROTEIN YIIM"/>
    <property type="match status" value="1"/>
</dbReference>
<evidence type="ECO:0000259" key="2">
    <source>
        <dbReference type="PROSITE" id="PS51340"/>
    </source>
</evidence>
<dbReference type="RefSeq" id="WP_207129206.1">
    <property type="nucleotide sequence ID" value="NZ_BOPO01000149.1"/>
</dbReference>
<dbReference type="SUPFAM" id="SSF50800">
    <property type="entry name" value="PK beta-barrel domain-like"/>
    <property type="match status" value="1"/>
</dbReference>
<dbReference type="AlphaFoldDB" id="A0A8J4AKT8"/>
<comment type="caution">
    <text evidence="3">The sequence shown here is derived from an EMBL/GenBank/DDBJ whole genome shotgun (WGS) entry which is preliminary data.</text>
</comment>
<dbReference type="Pfam" id="PF03473">
    <property type="entry name" value="MOSC"/>
    <property type="match status" value="1"/>
</dbReference>
<feature type="domain" description="MOSC" evidence="2">
    <location>
        <begin position="36"/>
        <end position="171"/>
    </location>
</feature>
<dbReference type="GO" id="GO:0003824">
    <property type="term" value="F:catalytic activity"/>
    <property type="evidence" value="ECO:0007669"/>
    <property type="project" value="InterPro"/>
</dbReference>
<dbReference type="Proteomes" id="UP000614996">
    <property type="component" value="Unassembled WGS sequence"/>
</dbReference>
<proteinExistence type="predicted"/>
<protein>
    <submittedName>
        <fullName evidence="3">Molybdenum cofactor biosynthesis protein</fullName>
    </submittedName>
</protein>
<keyword evidence="4" id="KW-1185">Reference proteome</keyword>
<organism evidence="3 4">
    <name type="scientific">Actinocatenispora comari</name>
    <dbReference type="NCBI Taxonomy" id="2807577"/>
    <lineage>
        <taxon>Bacteria</taxon>
        <taxon>Bacillati</taxon>
        <taxon>Actinomycetota</taxon>
        <taxon>Actinomycetes</taxon>
        <taxon>Micromonosporales</taxon>
        <taxon>Micromonosporaceae</taxon>
        <taxon>Actinocatenispora</taxon>
    </lineage>
</organism>
<dbReference type="PROSITE" id="PS51340">
    <property type="entry name" value="MOSC"/>
    <property type="match status" value="1"/>
</dbReference>
<evidence type="ECO:0000313" key="3">
    <source>
        <dbReference type="EMBL" id="GIL31632.1"/>
    </source>
</evidence>
<dbReference type="InterPro" id="IPR052353">
    <property type="entry name" value="Benzoxazolinone_Detox_Enz"/>
</dbReference>
<name>A0A8J4AKT8_9ACTN</name>
<gene>
    <name evidence="3" type="ORF">NUM_68860</name>
</gene>
<dbReference type="PANTHER" id="PTHR30212:SF2">
    <property type="entry name" value="PROTEIN YIIM"/>
    <property type="match status" value="1"/>
</dbReference>
<evidence type="ECO:0000313" key="4">
    <source>
        <dbReference type="Proteomes" id="UP000614996"/>
    </source>
</evidence>
<dbReference type="EMBL" id="BOPO01000149">
    <property type="protein sequence ID" value="GIL31632.1"/>
    <property type="molecule type" value="Genomic_DNA"/>
</dbReference>
<accession>A0A8J4AKT8</accession>
<feature type="region of interest" description="Disordered" evidence="1">
    <location>
        <begin position="24"/>
        <end position="48"/>
    </location>
</feature>
<sequence length="221" mass="23772">MGVLVSVNVGRARETAHSEVGVTGIDKRPVTGPVSVRAPGPRSEGGGSGLVGDTVCDLRFHGGDDQAVYAYAREDLEWWSDRLDRPLSNGSFGENLTTSGVAVTDAVIGERWRIGTAVLQVCSMRIPCRTFAGWLDEHGWIRTFTEQARPGAYLRVLVPGEIRVGDEVAVVDRPAHGVTAGVVFRALTREPALLPELLRAGDLAEQERDIACNRLARVASS</sequence>
<evidence type="ECO:0000256" key="1">
    <source>
        <dbReference type="SAM" id="MobiDB-lite"/>
    </source>
</evidence>
<dbReference type="InterPro" id="IPR011037">
    <property type="entry name" value="Pyrv_Knase-like_insert_dom_sf"/>
</dbReference>
<dbReference type="Gene3D" id="2.40.33.20">
    <property type="entry name" value="PK beta-barrel domain-like"/>
    <property type="match status" value="1"/>
</dbReference>
<dbReference type="GO" id="GO:0030151">
    <property type="term" value="F:molybdenum ion binding"/>
    <property type="evidence" value="ECO:0007669"/>
    <property type="project" value="InterPro"/>
</dbReference>
<reference evidence="4" key="1">
    <citation type="journal article" date="2021" name="Int. J. Syst. Evol. Microbiol.">
        <title>Actinocatenispora comari sp. nov., an endophytic actinomycete isolated from aerial parts of Comarum salesowianum.</title>
        <authorList>
            <person name="Oyunbileg N."/>
            <person name="Iizaka Y."/>
            <person name="Hamada M."/>
            <person name="Davaapurev B.O."/>
            <person name="Fukumoto A."/>
            <person name="Tsetseg B."/>
            <person name="Kato F."/>
            <person name="Tamura T."/>
            <person name="Batkhuu J."/>
            <person name="Anzai Y."/>
        </authorList>
    </citation>
    <scope>NUCLEOTIDE SEQUENCE [LARGE SCALE GENOMIC DNA]</scope>
    <source>
        <strain evidence="4">NUM-2625</strain>
    </source>
</reference>